<protein>
    <submittedName>
        <fullName evidence="2">Uncharacterized protein</fullName>
    </submittedName>
</protein>
<dbReference type="AlphaFoldDB" id="A0AAD0NVQ2"/>
<feature type="region of interest" description="Disordered" evidence="1">
    <location>
        <begin position="45"/>
        <end position="65"/>
    </location>
</feature>
<accession>A0AAD0NVQ2</accession>
<evidence type="ECO:0000256" key="1">
    <source>
        <dbReference type="SAM" id="MobiDB-lite"/>
    </source>
</evidence>
<dbReference type="Proteomes" id="UP000247118">
    <property type="component" value="Chromosome"/>
</dbReference>
<evidence type="ECO:0000313" key="2">
    <source>
        <dbReference type="EMBL" id="AWO82432.1"/>
    </source>
</evidence>
<organism evidence="2 3">
    <name type="scientific">Gordonia terrae</name>
    <dbReference type="NCBI Taxonomy" id="2055"/>
    <lineage>
        <taxon>Bacteria</taxon>
        <taxon>Bacillati</taxon>
        <taxon>Actinomycetota</taxon>
        <taxon>Actinomycetes</taxon>
        <taxon>Mycobacteriales</taxon>
        <taxon>Gordoniaceae</taxon>
        <taxon>Gordonia</taxon>
    </lineage>
</organism>
<evidence type="ECO:0000313" key="3">
    <source>
        <dbReference type="Proteomes" id="UP000247118"/>
    </source>
</evidence>
<reference evidence="2 3" key="1">
    <citation type="submission" date="2018-05" db="EMBL/GenBank/DDBJ databases">
        <title>Complete genome sequence of Gordonia terrae NRRL B-16283.</title>
        <authorList>
            <person name="Garlena R.A."/>
            <person name="Russell D.A."/>
            <person name="Hatfull G.F."/>
        </authorList>
    </citation>
    <scope>NUCLEOTIDE SEQUENCE [LARGE SCALE GENOMIC DNA]</scope>
    <source>
        <strain evidence="2 3">NRRL B-16283</strain>
    </source>
</reference>
<dbReference type="KEGG" id="gta:BCM27_01700"/>
<name>A0AAD0NVQ2_9ACTN</name>
<sequence>MMASLYSGASHSVLRATLVQEDVTPDTKSRNVATELARLITYPTGQVDRPAHPARATAGRRAHLF</sequence>
<dbReference type="EMBL" id="CP029604">
    <property type="protein sequence ID" value="AWO82432.1"/>
    <property type="molecule type" value="Genomic_DNA"/>
</dbReference>
<gene>
    <name evidence="2" type="ORF">DLJ61_01710</name>
</gene>
<proteinExistence type="predicted"/>